<reference evidence="1 2" key="1">
    <citation type="submission" date="2019-07" db="EMBL/GenBank/DDBJ databases">
        <title>Georgenia wutianyii sp. nov. and Georgenia *** sp. nov. isolated from plateau pika (Ochotona curzoniae) in the Qinghai-Tibet plateau of China.</title>
        <authorList>
            <person name="Tian Z."/>
        </authorList>
    </citation>
    <scope>NUCLEOTIDE SEQUENCE [LARGE SCALE GENOMIC DNA]</scope>
    <source>
        <strain evidence="1 2">Z446</strain>
    </source>
</reference>
<accession>A0A552WU45</accession>
<name>A0A552WU45_9MICO</name>
<proteinExistence type="predicted"/>
<comment type="caution">
    <text evidence="1">The sequence shown here is derived from an EMBL/GenBank/DDBJ whole genome shotgun (WGS) entry which is preliminary data.</text>
</comment>
<dbReference type="Proteomes" id="UP000318693">
    <property type="component" value="Unassembled WGS sequence"/>
</dbReference>
<dbReference type="EMBL" id="VJXR01000010">
    <property type="protein sequence ID" value="TRW46371.1"/>
    <property type="molecule type" value="Genomic_DNA"/>
</dbReference>
<gene>
    <name evidence="1" type="ORF">FJ693_05445</name>
</gene>
<dbReference type="AlphaFoldDB" id="A0A552WU45"/>
<sequence length="129" mass="13933">MTAPDDVDLAAEAVGPVYFTADLVEWLGVGEAELEWRAAALKVLAIRTADALLVFPAWQFDEDGQVLPGVTETLRALATGGLDDFTHVLWFGGASDELDGLSAVEWLTQGRPVEPVVAAARKNAARWRR</sequence>
<dbReference type="RefSeq" id="WP_143417515.1">
    <property type="nucleotide sequence ID" value="NZ_VJXR01000010.1"/>
</dbReference>
<protein>
    <submittedName>
        <fullName evidence="1">Uncharacterized protein</fullName>
    </submittedName>
</protein>
<keyword evidence="2" id="KW-1185">Reference proteome</keyword>
<organism evidence="1 2">
    <name type="scientific">Georgenia yuyongxinii</name>
    <dbReference type="NCBI Taxonomy" id="2589797"/>
    <lineage>
        <taxon>Bacteria</taxon>
        <taxon>Bacillati</taxon>
        <taxon>Actinomycetota</taxon>
        <taxon>Actinomycetes</taxon>
        <taxon>Micrococcales</taxon>
        <taxon>Bogoriellaceae</taxon>
        <taxon>Georgenia</taxon>
    </lineage>
</organism>
<evidence type="ECO:0000313" key="1">
    <source>
        <dbReference type="EMBL" id="TRW46371.1"/>
    </source>
</evidence>
<evidence type="ECO:0000313" key="2">
    <source>
        <dbReference type="Proteomes" id="UP000318693"/>
    </source>
</evidence>